<comment type="subcellular location">
    <subcellularLocation>
        <location evidence="1">Nucleus</location>
    </subcellularLocation>
</comment>
<evidence type="ECO:0000256" key="1">
    <source>
        <dbReference type="ARBA" id="ARBA00004123"/>
    </source>
</evidence>
<gene>
    <name evidence="8" type="ORF">K7432_005570</name>
</gene>
<evidence type="ECO:0000256" key="2">
    <source>
        <dbReference type="ARBA" id="ARBA00023015"/>
    </source>
</evidence>
<evidence type="ECO:0000256" key="5">
    <source>
        <dbReference type="ARBA" id="ARBA00023242"/>
    </source>
</evidence>
<feature type="compositionally biased region" description="Acidic residues" evidence="6">
    <location>
        <begin position="158"/>
        <end position="170"/>
    </location>
</feature>
<proteinExistence type="predicted"/>
<comment type="caution">
    <text evidence="8">The sequence shown here is derived from an EMBL/GenBank/DDBJ whole genome shotgun (WGS) entry which is preliminary data.</text>
</comment>
<keyword evidence="2" id="KW-0805">Transcription regulation</keyword>
<evidence type="ECO:0000256" key="4">
    <source>
        <dbReference type="ARBA" id="ARBA00023163"/>
    </source>
</evidence>
<keyword evidence="9" id="KW-1185">Reference proteome</keyword>
<evidence type="ECO:0000256" key="3">
    <source>
        <dbReference type="ARBA" id="ARBA00023125"/>
    </source>
</evidence>
<feature type="domain" description="Myb-like" evidence="7">
    <location>
        <begin position="49"/>
        <end position="108"/>
    </location>
</feature>
<dbReference type="EMBL" id="JASJQH010007099">
    <property type="protein sequence ID" value="KAK9718310.1"/>
    <property type="molecule type" value="Genomic_DNA"/>
</dbReference>
<dbReference type="InterPro" id="IPR044822">
    <property type="entry name" value="Myb_DNA-bind_4"/>
</dbReference>
<dbReference type="PANTHER" id="PTHR21654">
    <property type="entry name" value="FI21293P1"/>
    <property type="match status" value="1"/>
</dbReference>
<evidence type="ECO:0000256" key="6">
    <source>
        <dbReference type="SAM" id="MobiDB-lite"/>
    </source>
</evidence>
<feature type="compositionally biased region" description="Basic and acidic residues" evidence="6">
    <location>
        <begin position="180"/>
        <end position="210"/>
    </location>
</feature>
<organism evidence="8 9">
    <name type="scientific">Basidiobolus ranarum</name>
    <dbReference type="NCBI Taxonomy" id="34480"/>
    <lineage>
        <taxon>Eukaryota</taxon>
        <taxon>Fungi</taxon>
        <taxon>Fungi incertae sedis</taxon>
        <taxon>Zoopagomycota</taxon>
        <taxon>Entomophthoromycotina</taxon>
        <taxon>Basidiobolomycetes</taxon>
        <taxon>Basidiobolales</taxon>
        <taxon>Basidiobolaceae</taxon>
        <taxon>Basidiobolus</taxon>
    </lineage>
</organism>
<dbReference type="Proteomes" id="UP001479436">
    <property type="component" value="Unassembled WGS sequence"/>
</dbReference>
<dbReference type="Pfam" id="PF13837">
    <property type="entry name" value="Myb_DNA-bind_4"/>
    <property type="match status" value="1"/>
</dbReference>
<accession>A0ABR2W325</accession>
<evidence type="ECO:0000313" key="9">
    <source>
        <dbReference type="Proteomes" id="UP001479436"/>
    </source>
</evidence>
<keyword evidence="5" id="KW-0539">Nucleus</keyword>
<keyword evidence="3" id="KW-0238">DNA-binding</keyword>
<evidence type="ECO:0000313" key="8">
    <source>
        <dbReference type="EMBL" id="KAK9718310.1"/>
    </source>
</evidence>
<dbReference type="PROSITE" id="PS50090">
    <property type="entry name" value="MYB_LIKE"/>
    <property type="match status" value="1"/>
</dbReference>
<keyword evidence="4" id="KW-0804">Transcription</keyword>
<dbReference type="PANTHER" id="PTHR21654:SF84">
    <property type="entry name" value="SI:DKEY-66I24.7"/>
    <property type="match status" value="1"/>
</dbReference>
<protein>
    <recommendedName>
        <fullName evidence="7">Myb-like domain-containing protein</fullName>
    </recommendedName>
</protein>
<sequence length="347" mass="39827">MNKKALSLSNIQKRLMLRSLTVPSRLLVPGLVFKGNRVFPSRDSRLYHRPTWGDQELKILLNCYEDRLKDSSDNRTDSQLWQDISQSLQEGGFTRLASQCSSKWRRLRSTYEKAKESGDEESLPFHDKLSKIFSLQESTGRSKSYTRKVLPDSPDTNESNDDDSSEDVSNIEEVSNNKRQTIDPKDSFPLHKPTSKNDERTFISTDSHEGGDLSHKLIELLRSQLEFQNLIYRDIVEELQKSRHEEYLLRKEFLAVLKESGSIKMENPTLANDNETHSENIDSVNSDEVLIEDHPYRPSLSESSPNLPFDMVDHSSNDGIDIFEADENLRALRDNLSCADIPQKPSH</sequence>
<name>A0ABR2W325_9FUNG</name>
<evidence type="ECO:0000259" key="7">
    <source>
        <dbReference type="PROSITE" id="PS50090"/>
    </source>
</evidence>
<feature type="region of interest" description="Disordered" evidence="6">
    <location>
        <begin position="143"/>
        <end position="210"/>
    </location>
</feature>
<dbReference type="Gene3D" id="1.10.10.60">
    <property type="entry name" value="Homeodomain-like"/>
    <property type="match status" value="1"/>
</dbReference>
<dbReference type="InterPro" id="IPR001005">
    <property type="entry name" value="SANT/Myb"/>
</dbReference>
<reference evidence="8 9" key="1">
    <citation type="submission" date="2023-04" db="EMBL/GenBank/DDBJ databases">
        <title>Genome of Basidiobolus ranarum AG-B5.</title>
        <authorList>
            <person name="Stajich J.E."/>
            <person name="Carter-House D."/>
            <person name="Gryganskyi A."/>
        </authorList>
    </citation>
    <scope>NUCLEOTIDE SEQUENCE [LARGE SCALE GENOMIC DNA]</scope>
    <source>
        <strain evidence="8 9">AG-B5</strain>
    </source>
</reference>